<organism evidence="1 2">
    <name type="scientific">Hyalangium rubrum</name>
    <dbReference type="NCBI Taxonomy" id="3103134"/>
    <lineage>
        <taxon>Bacteria</taxon>
        <taxon>Pseudomonadati</taxon>
        <taxon>Myxococcota</taxon>
        <taxon>Myxococcia</taxon>
        <taxon>Myxococcales</taxon>
        <taxon>Cystobacterineae</taxon>
        <taxon>Archangiaceae</taxon>
        <taxon>Hyalangium</taxon>
    </lineage>
</organism>
<keyword evidence="2" id="KW-1185">Reference proteome</keyword>
<gene>
    <name evidence="1" type="ORF">SYV04_27445</name>
</gene>
<evidence type="ECO:0000313" key="2">
    <source>
        <dbReference type="Proteomes" id="UP001291309"/>
    </source>
</evidence>
<proteinExistence type="predicted"/>
<reference evidence="1 2" key="1">
    <citation type="submission" date="2023-12" db="EMBL/GenBank/DDBJ databases">
        <title>the genome sequence of Hyalangium sp. s54d21.</title>
        <authorList>
            <person name="Zhang X."/>
        </authorList>
    </citation>
    <scope>NUCLEOTIDE SEQUENCE [LARGE SCALE GENOMIC DNA]</scope>
    <source>
        <strain evidence="2">s54d21</strain>
    </source>
</reference>
<accession>A0ABU5HA89</accession>
<dbReference type="EMBL" id="JAXIVS010000010">
    <property type="protein sequence ID" value="MDY7230161.1"/>
    <property type="molecule type" value="Genomic_DNA"/>
</dbReference>
<comment type="caution">
    <text evidence="1">The sequence shown here is derived from an EMBL/GenBank/DDBJ whole genome shotgun (WGS) entry which is preliminary data.</text>
</comment>
<sequence>MDHLRAASVAWYVTGRFYVTPDGATQDLGYFLHLQGIQGELFTGEPSEQTAWFTFRSDPFKARPVTNGDLSIGLDTVGGFTLYLQRPPSASFDKPDSFSHGLRIASFRRVSLVMGTTLSTPGGTQDLMSLNVFTAALTWSQEFEFHGVKYDLARLLPHGITQWGDASATPLTPVPSGFEKVFAFVGSAIAVGK</sequence>
<protein>
    <submittedName>
        <fullName evidence="1">Uncharacterized protein</fullName>
    </submittedName>
</protein>
<evidence type="ECO:0000313" key="1">
    <source>
        <dbReference type="EMBL" id="MDY7230161.1"/>
    </source>
</evidence>
<dbReference type="RefSeq" id="WP_321548883.1">
    <property type="nucleotide sequence ID" value="NZ_JAXIVS010000010.1"/>
</dbReference>
<dbReference type="Proteomes" id="UP001291309">
    <property type="component" value="Unassembled WGS sequence"/>
</dbReference>
<name>A0ABU5HA89_9BACT</name>